<dbReference type="AlphaFoldDB" id="A0AAQ3SZP6"/>
<accession>A0AAQ3SZP6</accession>
<name>A0AAQ3SZP6_PASNO</name>
<reference evidence="1 2" key="1">
    <citation type="submission" date="2024-02" db="EMBL/GenBank/DDBJ databases">
        <title>High-quality chromosome-scale genome assembly of Pensacola bahiagrass (Paspalum notatum Flugge var. saurae).</title>
        <authorList>
            <person name="Vega J.M."/>
            <person name="Podio M."/>
            <person name="Orjuela J."/>
            <person name="Siena L.A."/>
            <person name="Pessino S.C."/>
            <person name="Combes M.C."/>
            <person name="Mariac C."/>
            <person name="Albertini E."/>
            <person name="Pupilli F."/>
            <person name="Ortiz J.P.A."/>
            <person name="Leblanc O."/>
        </authorList>
    </citation>
    <scope>NUCLEOTIDE SEQUENCE [LARGE SCALE GENOMIC DNA]</scope>
    <source>
        <strain evidence="1">R1</strain>
        <tissue evidence="1">Leaf</tissue>
    </source>
</reference>
<dbReference type="EMBL" id="CP144747">
    <property type="protein sequence ID" value="WVZ63676.1"/>
    <property type="molecule type" value="Genomic_DNA"/>
</dbReference>
<proteinExistence type="predicted"/>
<protein>
    <submittedName>
        <fullName evidence="1">Uncharacterized protein</fullName>
    </submittedName>
</protein>
<organism evidence="1 2">
    <name type="scientific">Paspalum notatum var. saurae</name>
    <dbReference type="NCBI Taxonomy" id="547442"/>
    <lineage>
        <taxon>Eukaryota</taxon>
        <taxon>Viridiplantae</taxon>
        <taxon>Streptophyta</taxon>
        <taxon>Embryophyta</taxon>
        <taxon>Tracheophyta</taxon>
        <taxon>Spermatophyta</taxon>
        <taxon>Magnoliopsida</taxon>
        <taxon>Liliopsida</taxon>
        <taxon>Poales</taxon>
        <taxon>Poaceae</taxon>
        <taxon>PACMAD clade</taxon>
        <taxon>Panicoideae</taxon>
        <taxon>Andropogonodae</taxon>
        <taxon>Paspaleae</taxon>
        <taxon>Paspalinae</taxon>
        <taxon>Paspalum</taxon>
    </lineage>
</organism>
<evidence type="ECO:0000313" key="1">
    <source>
        <dbReference type="EMBL" id="WVZ63676.1"/>
    </source>
</evidence>
<sequence length="68" mass="7614">MQHGSIKEEVYTRQGPLFDSSDKWRASDPEPISFGIMARSNKRGAITPTLLAGEVRSNETLRDCTKEC</sequence>
<dbReference type="Proteomes" id="UP001341281">
    <property type="component" value="Chromosome 03"/>
</dbReference>
<gene>
    <name evidence="1" type="ORF">U9M48_013289</name>
</gene>
<evidence type="ECO:0000313" key="2">
    <source>
        <dbReference type="Proteomes" id="UP001341281"/>
    </source>
</evidence>
<keyword evidence="2" id="KW-1185">Reference proteome</keyword>